<dbReference type="SUPFAM" id="SSF50346">
    <property type="entry name" value="PRC-barrel domain"/>
    <property type="match status" value="1"/>
</dbReference>
<evidence type="ECO:0000256" key="1">
    <source>
        <dbReference type="SAM" id="MobiDB-lite"/>
    </source>
</evidence>
<evidence type="ECO:0000313" key="4">
    <source>
        <dbReference type="EMBL" id="MBE0462361.1"/>
    </source>
</evidence>
<keyword evidence="5" id="KW-1185">Reference proteome</keyword>
<dbReference type="InterPro" id="IPR027275">
    <property type="entry name" value="PRC-brl_dom"/>
</dbReference>
<feature type="chain" id="PRO_5046934970" evidence="2">
    <location>
        <begin position="24"/>
        <end position="187"/>
    </location>
</feature>
<dbReference type="RefSeq" id="WP_192536859.1">
    <property type="nucleotide sequence ID" value="NZ_JABUZA010000005.1"/>
</dbReference>
<keyword evidence="2" id="KW-0732">Signal</keyword>
<evidence type="ECO:0000259" key="3">
    <source>
        <dbReference type="Pfam" id="PF05239"/>
    </source>
</evidence>
<dbReference type="InterPro" id="IPR011033">
    <property type="entry name" value="PRC_barrel-like_sf"/>
</dbReference>
<organism evidence="4 5">
    <name type="scientific">Halomonas colorata</name>
    <dbReference type="NCBI Taxonomy" id="2742615"/>
    <lineage>
        <taxon>Bacteria</taxon>
        <taxon>Pseudomonadati</taxon>
        <taxon>Pseudomonadota</taxon>
        <taxon>Gammaproteobacteria</taxon>
        <taxon>Oceanospirillales</taxon>
        <taxon>Halomonadaceae</taxon>
        <taxon>Halomonas</taxon>
    </lineage>
</organism>
<evidence type="ECO:0000313" key="5">
    <source>
        <dbReference type="Proteomes" id="UP001645038"/>
    </source>
</evidence>
<feature type="signal peptide" evidence="2">
    <location>
        <begin position="1"/>
        <end position="23"/>
    </location>
</feature>
<protein>
    <submittedName>
        <fullName evidence="4">PRC-barrel domain-containing protein</fullName>
    </submittedName>
</protein>
<dbReference type="Gene3D" id="2.30.30.240">
    <property type="entry name" value="PRC-barrel domain"/>
    <property type="match status" value="1"/>
</dbReference>
<reference evidence="4 5" key="1">
    <citation type="submission" date="2020-07" db="EMBL/GenBank/DDBJ databases">
        <title>Halophilic bacteria isolated from french cheeses.</title>
        <authorList>
            <person name="Kothe C.I."/>
            <person name="Farah-Kraiem B."/>
            <person name="Renault P."/>
            <person name="Dridi B."/>
        </authorList>
    </citation>
    <scope>NUCLEOTIDE SEQUENCE [LARGE SCALE GENOMIC DNA]</scope>
    <source>
        <strain evidence="4 5">FME20</strain>
    </source>
</reference>
<feature type="domain" description="PRC-barrel" evidence="3">
    <location>
        <begin position="84"/>
        <end position="153"/>
    </location>
</feature>
<comment type="caution">
    <text evidence="4">The sequence shown here is derived from an EMBL/GenBank/DDBJ whole genome shotgun (WGS) entry which is preliminary data.</text>
</comment>
<sequence>MKRTTLAIAIAALFTGMSGSLHAQDAQAEPDDEQSAIEQQEEAVDEQTNADDEQPAAMQGSGYPRSSADTDDEENDPNDLMSHQIRDLEGKSVVNQQDEEIGGILRIVEHKASGDLYAVISIGGVWGIGDDEVAMPLENIEMQDDQLVTNTTYGSDEIKASAEKYDKENYSQIDNNMTLDQAQKHPN</sequence>
<evidence type="ECO:0000256" key="2">
    <source>
        <dbReference type="SAM" id="SignalP"/>
    </source>
</evidence>
<dbReference type="Proteomes" id="UP001645038">
    <property type="component" value="Unassembled WGS sequence"/>
</dbReference>
<feature type="region of interest" description="Disordered" evidence="1">
    <location>
        <begin position="18"/>
        <end position="94"/>
    </location>
</feature>
<gene>
    <name evidence="4" type="ORF">EI547_02660</name>
</gene>
<accession>A0ABR9FUM7</accession>
<dbReference type="Pfam" id="PF05239">
    <property type="entry name" value="PRC"/>
    <property type="match status" value="1"/>
</dbReference>
<name>A0ABR9FUM7_9GAMM</name>
<dbReference type="EMBL" id="RRZB01000004">
    <property type="protein sequence ID" value="MBE0462361.1"/>
    <property type="molecule type" value="Genomic_DNA"/>
</dbReference>
<proteinExistence type="predicted"/>
<feature type="compositionally biased region" description="Acidic residues" evidence="1">
    <location>
        <begin position="28"/>
        <end position="54"/>
    </location>
</feature>